<dbReference type="Gene3D" id="2.60.40.10">
    <property type="entry name" value="Immunoglobulins"/>
    <property type="match status" value="2"/>
</dbReference>
<dbReference type="Gene3D" id="2.60.40.1180">
    <property type="entry name" value="Golgi alpha-mannosidase II"/>
    <property type="match status" value="1"/>
</dbReference>
<dbReference type="AlphaFoldDB" id="A0A170PDU1"/>
<evidence type="ECO:0000256" key="3">
    <source>
        <dbReference type="ARBA" id="ARBA00009000"/>
    </source>
</evidence>
<reference evidence="12" key="1">
    <citation type="submission" date="2016-01" db="EMBL/GenBank/DDBJ databases">
        <authorList>
            <person name="Mcilroy J.S."/>
            <person name="Karst M S."/>
            <person name="Albertsen M."/>
        </authorList>
    </citation>
    <scope>NUCLEOTIDE SEQUENCE</scope>
    <source>
        <strain evidence="12">Cfx-K</strain>
    </source>
</reference>
<dbReference type="InterPro" id="IPR037439">
    <property type="entry name" value="Branching_enzy"/>
</dbReference>
<dbReference type="Pfam" id="PF02806">
    <property type="entry name" value="Alpha-amylase_C"/>
    <property type="match status" value="1"/>
</dbReference>
<keyword evidence="7 9" id="KW-0320">Glycogen biosynthesis</keyword>
<evidence type="ECO:0000256" key="9">
    <source>
        <dbReference type="HAMAP-Rule" id="MF_00685"/>
    </source>
</evidence>
<evidence type="ECO:0000313" key="13">
    <source>
        <dbReference type="Proteomes" id="UP000215027"/>
    </source>
</evidence>
<dbReference type="FunFam" id="2.60.40.1180:FF:000002">
    <property type="entry name" value="1,4-alpha-glucan branching enzyme GlgB"/>
    <property type="match status" value="1"/>
</dbReference>
<dbReference type="Gene3D" id="3.20.20.80">
    <property type="entry name" value="Glycosidases"/>
    <property type="match status" value="1"/>
</dbReference>
<accession>A0A170PDU1</accession>
<evidence type="ECO:0000259" key="11">
    <source>
        <dbReference type="SMART" id="SM00642"/>
    </source>
</evidence>
<dbReference type="CDD" id="cd11322">
    <property type="entry name" value="AmyAc_Glg_BE"/>
    <property type="match status" value="1"/>
</dbReference>
<name>A0A170PDU1_9CHLR</name>
<dbReference type="EC" id="2.4.1.18" evidence="9"/>
<dbReference type="FunFam" id="2.60.40.10:FF:000169">
    <property type="entry name" value="1,4-alpha-glucan branching enzyme GlgB"/>
    <property type="match status" value="1"/>
</dbReference>
<dbReference type="PANTHER" id="PTHR43651">
    <property type="entry name" value="1,4-ALPHA-GLUCAN-BRANCHING ENZYME"/>
    <property type="match status" value="1"/>
</dbReference>
<evidence type="ECO:0000256" key="4">
    <source>
        <dbReference type="ARBA" id="ARBA00022600"/>
    </source>
</evidence>
<evidence type="ECO:0000313" key="12">
    <source>
        <dbReference type="EMBL" id="CUS02207.2"/>
    </source>
</evidence>
<comment type="pathway">
    <text evidence="2 9">Glycan biosynthesis; glycogen biosynthesis.</text>
</comment>
<dbReference type="Pfam" id="PF22019">
    <property type="entry name" value="GlgB_N"/>
    <property type="match status" value="1"/>
</dbReference>
<gene>
    <name evidence="9 12" type="primary">glgB</name>
    <name evidence="12" type="ORF">CFX0092_A0326</name>
</gene>
<dbReference type="PANTHER" id="PTHR43651:SF3">
    <property type="entry name" value="1,4-ALPHA-GLUCAN-BRANCHING ENZYME"/>
    <property type="match status" value="1"/>
</dbReference>
<dbReference type="InterPro" id="IPR044143">
    <property type="entry name" value="GlgB_N_E_set_prok"/>
</dbReference>
<dbReference type="GO" id="GO:0005978">
    <property type="term" value="P:glycogen biosynthetic process"/>
    <property type="evidence" value="ECO:0007669"/>
    <property type="project" value="UniProtKB-UniRule"/>
</dbReference>
<keyword evidence="5 9" id="KW-0328">Glycosyltransferase</keyword>
<dbReference type="FunFam" id="3.20.20.80:FF:000003">
    <property type="entry name" value="1,4-alpha-glucan branching enzyme GlgB"/>
    <property type="match status" value="1"/>
</dbReference>
<evidence type="ECO:0000256" key="2">
    <source>
        <dbReference type="ARBA" id="ARBA00004964"/>
    </source>
</evidence>
<protein>
    <recommendedName>
        <fullName evidence="9">1,4-alpha-glucan branching enzyme GlgB</fullName>
        <ecNumber evidence="9">2.4.1.18</ecNumber>
    </recommendedName>
    <alternativeName>
        <fullName evidence="9">1,4-alpha-D-glucan:1,4-alpha-D-glucan 6-glucosyl-transferase</fullName>
    </alternativeName>
    <alternativeName>
        <fullName evidence="9">Alpha-(1-&gt;4)-glucan branching enzyme</fullName>
    </alternativeName>
    <alternativeName>
        <fullName evidence="9">Glycogen branching enzyme</fullName>
        <shortName evidence="9">BE</shortName>
    </alternativeName>
</protein>
<comment type="catalytic activity">
    <reaction evidence="1 9">
        <text>Transfers a segment of a (1-&gt;4)-alpha-D-glucan chain to a primary hydroxy group in a similar glucan chain.</text>
        <dbReference type="EC" id="2.4.1.18"/>
    </reaction>
</comment>
<dbReference type="GO" id="GO:0005829">
    <property type="term" value="C:cytosol"/>
    <property type="evidence" value="ECO:0007669"/>
    <property type="project" value="TreeGrafter"/>
</dbReference>
<dbReference type="HAMAP" id="MF_00685">
    <property type="entry name" value="GlgB"/>
    <property type="match status" value="1"/>
</dbReference>
<dbReference type="Pfam" id="PF00128">
    <property type="entry name" value="Alpha-amylase"/>
    <property type="match status" value="1"/>
</dbReference>
<dbReference type="PIRSF" id="PIRSF000463">
    <property type="entry name" value="GlgB"/>
    <property type="match status" value="1"/>
</dbReference>
<feature type="active site" description="Proton donor" evidence="9 10">
    <location>
        <position position="462"/>
    </location>
</feature>
<evidence type="ECO:0000256" key="8">
    <source>
        <dbReference type="ARBA" id="ARBA00023277"/>
    </source>
</evidence>
<dbReference type="InterPro" id="IPR014756">
    <property type="entry name" value="Ig_E-set"/>
</dbReference>
<dbReference type="KEGG" id="pbf:CFX0092_A0326"/>
<comment type="function">
    <text evidence="9">Catalyzes the formation of the alpha-1,6-glucosidic linkages in glycogen by scission of a 1,4-alpha-linked oligosaccharide from growing alpha-1,4-glucan chains and the subsequent attachment of the oligosaccharide to the alpha-1,6 position.</text>
</comment>
<dbReference type="InterPro" id="IPR054169">
    <property type="entry name" value="GlgB_N"/>
</dbReference>
<dbReference type="InterPro" id="IPR006047">
    <property type="entry name" value="GH13_cat_dom"/>
</dbReference>
<dbReference type="InterPro" id="IPR013780">
    <property type="entry name" value="Glyco_hydro_b"/>
</dbReference>
<dbReference type="Proteomes" id="UP000215027">
    <property type="component" value="Chromosome I"/>
</dbReference>
<dbReference type="SUPFAM" id="SSF51445">
    <property type="entry name" value="(Trans)glycosidases"/>
    <property type="match status" value="1"/>
</dbReference>
<evidence type="ECO:0000256" key="1">
    <source>
        <dbReference type="ARBA" id="ARBA00000826"/>
    </source>
</evidence>
<dbReference type="OrthoDB" id="9800174at2"/>
<evidence type="ECO:0000256" key="7">
    <source>
        <dbReference type="ARBA" id="ARBA00023056"/>
    </source>
</evidence>
<dbReference type="RefSeq" id="WP_095041850.1">
    <property type="nucleotide sequence ID" value="NZ_LN890655.1"/>
</dbReference>
<feature type="domain" description="Glycosyl hydrolase family 13 catalytic" evidence="11">
    <location>
        <begin position="252"/>
        <end position="599"/>
    </location>
</feature>
<keyword evidence="8 9" id="KW-0119">Carbohydrate metabolism</keyword>
<keyword evidence="4 9" id="KW-0321">Glycogen metabolism</keyword>
<comment type="subunit">
    <text evidence="9">Monomer.</text>
</comment>
<dbReference type="GO" id="GO:0003844">
    <property type="term" value="F:1,4-alpha-glucan branching enzyme activity"/>
    <property type="evidence" value="ECO:0007669"/>
    <property type="project" value="UniProtKB-UniRule"/>
</dbReference>
<dbReference type="UniPathway" id="UPA00164"/>
<dbReference type="SMART" id="SM00642">
    <property type="entry name" value="Aamy"/>
    <property type="match status" value="1"/>
</dbReference>
<dbReference type="InterPro" id="IPR004193">
    <property type="entry name" value="Glyco_hydro_13_N"/>
</dbReference>
<dbReference type="InterPro" id="IPR017853">
    <property type="entry name" value="GH"/>
</dbReference>
<evidence type="ECO:0000256" key="6">
    <source>
        <dbReference type="ARBA" id="ARBA00022679"/>
    </source>
</evidence>
<feature type="active site" description="Nucleophile" evidence="9 10">
    <location>
        <position position="409"/>
    </location>
</feature>
<dbReference type="NCBIfam" id="NF008967">
    <property type="entry name" value="PRK12313.1"/>
    <property type="match status" value="1"/>
</dbReference>
<dbReference type="GO" id="GO:0043169">
    <property type="term" value="F:cation binding"/>
    <property type="evidence" value="ECO:0007669"/>
    <property type="project" value="InterPro"/>
</dbReference>
<keyword evidence="6 9" id="KW-0808">Transferase</keyword>
<evidence type="ECO:0000256" key="5">
    <source>
        <dbReference type="ARBA" id="ARBA00022676"/>
    </source>
</evidence>
<sequence length="732" mass="84211">METTSLDPGALDAIIGGYIGAPFDVLGPHLMGTDLVIRTMQPDAAHVTVITSKKKAIPMTQIHPAGLFEAVIPGRKKIESYQLDIAYHNATTGLIDDPYAFPPTFTDFDSHLMAEGTHLHIYDRLGAHIIELNGVKGVLFAVWAPNARRASVVGNFNNWDGRRHPMRFHPANGIWELFIPALDEGEIYKYEIKTHYQNYTVTKADPVGFAAELRPNNASVVWNINKHEWQDEAWLNGRAERHDVKKPISIYELHLGSWRRRDGWQWLTYRDLITDLIPYVKEMGFTHIELLPVSEHPFDGSWGYQVTGFFAPSRRYGTPEDFMAFIDACHQAELGVIVDWVPAHFPTDEHGLGFFDGTHLYEHADPRQGTQPDWGTYVFNYGRNEVTQFLISNAVFWLDKYHIDGLRVDAVASMLYLDFSRKPGEWVANRYGGRENLDAIAFIQRFNHELHRLFPTAITIAEESTSFPGITRSTTEGGLGFDYKWNMGWMHDTLQYFENETIFRSFHHGTLTFSLLYAFSEKFLLPFSHDEVVHLKKSMLDKMPGDVWQKFANLRLLFAYQWSHPGKKLLFMGSEFGQWREWSEERSLDWHLLDQDPKHRQLQDCLRRLNGLYRTEAALHEEEYSWEGFQWVDLHDYERSILGYARIAPTTGETVLVFLNFTPVVRHNYRIGVPKAGVYRELFNTDAAEFGGSNVVNQPQTTTDKPYHSQAQSIEVTLPPLGAVFFKRVTDE</sequence>
<dbReference type="NCBIfam" id="TIGR01515">
    <property type="entry name" value="branching_enzym"/>
    <property type="match status" value="1"/>
</dbReference>
<dbReference type="SUPFAM" id="SSF51011">
    <property type="entry name" value="Glycosyl hydrolase domain"/>
    <property type="match status" value="1"/>
</dbReference>
<keyword evidence="13" id="KW-1185">Reference proteome</keyword>
<dbReference type="NCBIfam" id="NF003811">
    <property type="entry name" value="PRK05402.1"/>
    <property type="match status" value="1"/>
</dbReference>
<dbReference type="InterPro" id="IPR006407">
    <property type="entry name" value="GlgB"/>
</dbReference>
<dbReference type="EMBL" id="LN890655">
    <property type="protein sequence ID" value="CUS02207.2"/>
    <property type="molecule type" value="Genomic_DNA"/>
</dbReference>
<comment type="similarity">
    <text evidence="3 9">Belongs to the glycosyl hydrolase 13 family. GlgB subfamily.</text>
</comment>
<dbReference type="InterPro" id="IPR006048">
    <property type="entry name" value="A-amylase/branching_C"/>
</dbReference>
<dbReference type="SUPFAM" id="SSF81296">
    <property type="entry name" value="E set domains"/>
    <property type="match status" value="2"/>
</dbReference>
<evidence type="ECO:0000256" key="10">
    <source>
        <dbReference type="PIRSR" id="PIRSR000463-1"/>
    </source>
</evidence>
<proteinExistence type="inferred from homology"/>
<dbReference type="Pfam" id="PF02922">
    <property type="entry name" value="CBM_48"/>
    <property type="match status" value="1"/>
</dbReference>
<dbReference type="CDD" id="cd02855">
    <property type="entry name" value="E_set_GBE_prok_N"/>
    <property type="match status" value="1"/>
</dbReference>
<organism evidence="12 13">
    <name type="scientific">Candidatus Promineifilum breve</name>
    <dbReference type="NCBI Taxonomy" id="1806508"/>
    <lineage>
        <taxon>Bacteria</taxon>
        <taxon>Bacillati</taxon>
        <taxon>Chloroflexota</taxon>
        <taxon>Ardenticatenia</taxon>
        <taxon>Candidatus Promineifilales</taxon>
        <taxon>Candidatus Promineifilaceae</taxon>
        <taxon>Candidatus Promineifilum</taxon>
    </lineage>
</organism>
<dbReference type="GO" id="GO:0004553">
    <property type="term" value="F:hydrolase activity, hydrolyzing O-glycosyl compounds"/>
    <property type="evidence" value="ECO:0007669"/>
    <property type="project" value="InterPro"/>
</dbReference>
<dbReference type="InterPro" id="IPR013783">
    <property type="entry name" value="Ig-like_fold"/>
</dbReference>